<evidence type="ECO:0000313" key="5">
    <source>
        <dbReference type="Proteomes" id="UP000790347"/>
    </source>
</evidence>
<dbReference type="Proteomes" id="UP000790347">
    <property type="component" value="Unassembled WGS sequence"/>
</dbReference>
<dbReference type="EMBL" id="ASGP02000002">
    <property type="protein sequence ID" value="KAH9520627.1"/>
    <property type="molecule type" value="Genomic_DNA"/>
</dbReference>
<feature type="region of interest" description="Disordered" evidence="2">
    <location>
        <begin position="1"/>
        <end position="54"/>
    </location>
</feature>
<evidence type="ECO:0000259" key="3">
    <source>
        <dbReference type="Pfam" id="PF19314"/>
    </source>
</evidence>
<name>A0A922I179_DERFA</name>
<feature type="region of interest" description="Disordered" evidence="2">
    <location>
        <begin position="328"/>
        <end position="363"/>
    </location>
</feature>
<dbReference type="Pfam" id="PF19314">
    <property type="entry name" value="DUF5917"/>
    <property type="match status" value="1"/>
</dbReference>
<reference evidence="4" key="1">
    <citation type="submission" date="2013-05" db="EMBL/GenBank/DDBJ databases">
        <authorList>
            <person name="Yim A.K.Y."/>
            <person name="Chan T.F."/>
            <person name="Ji K.M."/>
            <person name="Liu X.Y."/>
            <person name="Zhou J.W."/>
            <person name="Li R.Q."/>
            <person name="Yang K.Y."/>
            <person name="Li J."/>
            <person name="Li M."/>
            <person name="Law P.T.W."/>
            <person name="Wu Y.L."/>
            <person name="Cai Z.L."/>
            <person name="Qin H."/>
            <person name="Bao Y."/>
            <person name="Leung R.K.K."/>
            <person name="Ng P.K.S."/>
            <person name="Zou J."/>
            <person name="Zhong X.J."/>
            <person name="Ran P.X."/>
            <person name="Zhong N.S."/>
            <person name="Liu Z.G."/>
            <person name="Tsui S.K.W."/>
        </authorList>
    </citation>
    <scope>NUCLEOTIDE SEQUENCE</scope>
    <source>
        <strain evidence="4">Derf</strain>
        <tissue evidence="4">Whole organism</tissue>
    </source>
</reference>
<dbReference type="InterPro" id="IPR019384">
    <property type="entry name" value="FHIP"/>
</dbReference>
<sequence length="1111" mass="127305">MPDVLNSNVSSSSSSSNNLSSTMINNNHSHNNNNNNHHHHHHHHHHPMSSLSTTDEYSSRYSSLQDTESLKSAILDSFRMHWIQAWSIMECKILNDITIDDLSSIVNHIEQMISLLVEENVNDVRTAASMSDIKTFEHTTTSSENNSHHSCGQHNLNPNNNNNNSIIIESSSTSSSSSSSLSPLLEFLSSESILEKIFQWSEMSGEWKNAMYLEQLKLYDLLISELCQTDIILFKQSFFQPLIYLLDSLSTFLMSNYTTINNYVVEIEKRLVILLNTLCVIISQNNRLLNLFIINGKFYSTKINNSNRKLSLNDMYDDDMTVTINHQNSHMPKQQSSHLDSYCDKQNKTNEHTDKIDNDYDNQQDDNFENVSFPLFSLLIQFVHRDGPIGQQARDAILLCLAMSRHDERLAYYVANKTDFCPILATGLSGHFSSLPRVLIAANNDNHQPLSGNNNNNNNKNNNNNEQYQSYQFKHELLSNSKEIDHFLKCLDFCNAVVQMSHPIIQVQLLKFTFNGFLISVIGPALHQNTLDEIITTTAYLDLFIRTTSEPKLIRIFLEFLCFEVYDNNFIISTLINRITAKSKLSLVTLIFFKTLLDLNCEDLLYELIFKHLMRGRHLKKESHHDDNLDYSSSKHYAQNQSYRSYQKNWLAISAQKLLSTSISYYLNSLCPHQAAAVNIEIESISSFDSNISNNCKCHSGYFLNYLNYLNDARQNLEQCHLATKTWRNSYHEPCHLLNEVQDENIIFCTIDRNNLNGDNNNNNNDNNDDHNHDDCGHQQQSTTTMAMMDEEIIDINDIITQNTLLAKFSPGFKMKNCYYDLKKKKISYKIETNKPSFFGMMNIISNNIKSSNNNNNNNNRGNDWSEPPPIGSFLSILFMKFEKFFENEVITNLHLTGLLTRLCHFPHKLLLSLLFDETLSRTKNVPCFLHLIQKLSLEAQNYCDEIPDFETVFQAAKSNLQSMPLGEVECSLLLGSGAGGVTNIRSSNSSLSKSNETNEKGSQHKAFGMLKNFFFRSTNSSSSTSTIVSRRPSNASIVSSTGQMLEVVPGGIRFINQTLLQQQRELREQRDQSQNVNRFNQLVYNIIVFDEFLMELSAILIEHSLRYIEN</sequence>
<dbReference type="AlphaFoldDB" id="A0A922I179"/>
<feature type="compositionally biased region" description="Basic and acidic residues" evidence="2">
    <location>
        <begin position="341"/>
        <end position="358"/>
    </location>
</feature>
<feature type="domain" description="FHF complex subunit HOOK-interacting protein C-terminal" evidence="3">
    <location>
        <begin position="871"/>
        <end position="962"/>
    </location>
</feature>
<feature type="compositionally biased region" description="Low complexity" evidence="2">
    <location>
        <begin position="453"/>
        <end position="465"/>
    </location>
</feature>
<accession>A0A922I179</accession>
<dbReference type="PANTHER" id="PTHR21705:SF11">
    <property type="entry name" value="FHIP FAMILY PROTEIN CG3558"/>
    <property type="match status" value="1"/>
</dbReference>
<comment type="caution">
    <text evidence="4">The sequence shown here is derived from an EMBL/GenBank/DDBJ whole genome shotgun (WGS) entry which is preliminary data.</text>
</comment>
<feature type="compositionally biased region" description="Low complexity" evidence="2">
    <location>
        <begin position="138"/>
        <end position="158"/>
    </location>
</feature>
<feature type="compositionally biased region" description="Basic residues" evidence="2">
    <location>
        <begin position="36"/>
        <end position="47"/>
    </location>
</feature>
<feature type="region of interest" description="Disordered" evidence="2">
    <location>
        <begin position="760"/>
        <end position="782"/>
    </location>
</feature>
<keyword evidence="5" id="KW-1185">Reference proteome</keyword>
<reference evidence="4" key="2">
    <citation type="journal article" date="2022" name="Res Sq">
        <title>Comparative Genomics Reveals Insights into the Divergent Evolution of Astigmatic Mites and Household Pest Adaptations.</title>
        <authorList>
            <person name="Xiong Q."/>
            <person name="Wan A.T.-Y."/>
            <person name="Liu X.-Y."/>
            <person name="Fung C.S.-H."/>
            <person name="Xiao X."/>
            <person name="Malainual N."/>
            <person name="Hou J."/>
            <person name="Wang L."/>
            <person name="Wang M."/>
            <person name="Yang K."/>
            <person name="Cui Y."/>
            <person name="Leung E."/>
            <person name="Nong W."/>
            <person name="Shin S.-K."/>
            <person name="Au S."/>
            <person name="Jeong K.Y."/>
            <person name="Chew F.T."/>
            <person name="Hui J."/>
            <person name="Leung T.F."/>
            <person name="Tungtrongchitr A."/>
            <person name="Zhong N."/>
            <person name="Liu Z."/>
            <person name="Tsui S."/>
        </authorList>
    </citation>
    <scope>NUCLEOTIDE SEQUENCE</scope>
    <source>
        <strain evidence="4">Derf</strain>
        <tissue evidence="4">Whole organism</tissue>
    </source>
</reference>
<dbReference type="Pfam" id="PF10257">
    <property type="entry name" value="RAI16-like"/>
    <property type="match status" value="1"/>
</dbReference>
<evidence type="ECO:0000256" key="1">
    <source>
        <dbReference type="ARBA" id="ARBA00024336"/>
    </source>
</evidence>
<dbReference type="PANTHER" id="PTHR21705">
    <property type="entry name" value="RAI16 PROTEIN-RELATED"/>
    <property type="match status" value="1"/>
</dbReference>
<gene>
    <name evidence="4" type="ORF">DERF_004327</name>
</gene>
<dbReference type="InterPro" id="IPR045669">
    <property type="entry name" value="FHIP_C"/>
</dbReference>
<protein>
    <recommendedName>
        <fullName evidence="3">FHF complex subunit HOOK-interacting protein C-terminal domain-containing protein</fullName>
    </recommendedName>
</protein>
<comment type="similarity">
    <text evidence="1">Belongs to the FHIP family.</text>
</comment>
<organism evidence="4 5">
    <name type="scientific">Dermatophagoides farinae</name>
    <name type="common">American house dust mite</name>
    <dbReference type="NCBI Taxonomy" id="6954"/>
    <lineage>
        <taxon>Eukaryota</taxon>
        <taxon>Metazoa</taxon>
        <taxon>Ecdysozoa</taxon>
        <taxon>Arthropoda</taxon>
        <taxon>Chelicerata</taxon>
        <taxon>Arachnida</taxon>
        <taxon>Acari</taxon>
        <taxon>Acariformes</taxon>
        <taxon>Sarcoptiformes</taxon>
        <taxon>Astigmata</taxon>
        <taxon>Psoroptidia</taxon>
        <taxon>Analgoidea</taxon>
        <taxon>Pyroglyphidae</taxon>
        <taxon>Dermatophagoidinae</taxon>
        <taxon>Dermatophagoides</taxon>
    </lineage>
</organism>
<feature type="region of interest" description="Disordered" evidence="2">
    <location>
        <begin position="445"/>
        <end position="465"/>
    </location>
</feature>
<feature type="compositionally biased region" description="Basic and acidic residues" evidence="2">
    <location>
        <begin position="768"/>
        <end position="777"/>
    </location>
</feature>
<feature type="region of interest" description="Disordered" evidence="2">
    <location>
        <begin position="137"/>
        <end position="158"/>
    </location>
</feature>
<evidence type="ECO:0000313" key="4">
    <source>
        <dbReference type="EMBL" id="KAH9520627.1"/>
    </source>
</evidence>
<feature type="compositionally biased region" description="Low complexity" evidence="2">
    <location>
        <begin position="1"/>
        <end position="35"/>
    </location>
</feature>
<feature type="compositionally biased region" description="Polar residues" evidence="2">
    <location>
        <begin position="328"/>
        <end position="339"/>
    </location>
</feature>
<evidence type="ECO:0000256" key="2">
    <source>
        <dbReference type="SAM" id="MobiDB-lite"/>
    </source>
</evidence>
<proteinExistence type="inferred from homology"/>